<comment type="similarity">
    <text evidence="3">Belongs to the polysaccharide deacetylase family.</text>
</comment>
<proteinExistence type="inferred from homology"/>
<dbReference type="CDD" id="cd10962">
    <property type="entry name" value="CE4_GT2-like"/>
    <property type="match status" value="1"/>
</dbReference>
<dbReference type="Gene3D" id="3.20.20.80">
    <property type="entry name" value="Glycosidases"/>
    <property type="match status" value="1"/>
</dbReference>
<dbReference type="Pfam" id="PF00535">
    <property type="entry name" value="Glycos_transf_2"/>
    <property type="match status" value="1"/>
</dbReference>
<dbReference type="Gene3D" id="3.90.550.10">
    <property type="entry name" value="Spore Coat Polysaccharide Biosynthesis Protein SpsA, Chain A"/>
    <property type="match status" value="1"/>
</dbReference>
<reference evidence="10 11" key="1">
    <citation type="submission" date="2015-09" db="EMBL/GenBank/DDBJ databases">
        <authorList>
            <consortium name="Swine Surveillance"/>
        </authorList>
    </citation>
    <scope>NUCLEOTIDE SEQUENCE [LARGE SCALE GENOMIC DNA]</scope>
    <source>
        <strain evidence="10 11">CECT 8399</strain>
    </source>
</reference>
<dbReference type="PANTHER" id="PTHR43630">
    <property type="entry name" value="POLY-BETA-1,6-N-ACETYL-D-GLUCOSAMINE SYNTHASE"/>
    <property type="match status" value="1"/>
</dbReference>
<dbReference type="EMBL" id="CYSR01000021">
    <property type="protein sequence ID" value="CUH99992.1"/>
    <property type="molecule type" value="Genomic_DNA"/>
</dbReference>
<comment type="function">
    <text evidence="1">Is involved in generating a small heat-stable compound (Nod), an acylated oligomer of N-acetylglucosamine, that stimulates mitosis in various plant protoplasts.</text>
</comment>
<dbReference type="GO" id="GO:0016810">
    <property type="term" value="F:hydrolase activity, acting on carbon-nitrogen (but not peptide) bonds"/>
    <property type="evidence" value="ECO:0007669"/>
    <property type="project" value="InterPro"/>
</dbReference>
<dbReference type="SUPFAM" id="SSF51445">
    <property type="entry name" value="(Trans)glycosidases"/>
    <property type="match status" value="1"/>
</dbReference>
<evidence type="ECO:0000256" key="4">
    <source>
        <dbReference type="ARBA" id="ARBA00020071"/>
    </source>
</evidence>
<dbReference type="GO" id="GO:0016757">
    <property type="term" value="F:glycosyltransferase activity"/>
    <property type="evidence" value="ECO:0007669"/>
    <property type="project" value="UniProtKB-KW"/>
</dbReference>
<dbReference type="InterPro" id="IPR001173">
    <property type="entry name" value="Glyco_trans_2-like"/>
</dbReference>
<dbReference type="InterPro" id="IPR017853">
    <property type="entry name" value="GH"/>
</dbReference>
<comment type="similarity">
    <text evidence="2">Belongs to the glycosyltransferase 2 family.</text>
</comment>
<dbReference type="InterPro" id="IPR002509">
    <property type="entry name" value="NODB_dom"/>
</dbReference>
<dbReference type="SUPFAM" id="SSF88713">
    <property type="entry name" value="Glycoside hydrolase/deacetylase"/>
    <property type="match status" value="1"/>
</dbReference>
<evidence type="ECO:0000256" key="2">
    <source>
        <dbReference type="ARBA" id="ARBA00006739"/>
    </source>
</evidence>
<keyword evidence="8" id="KW-0812">Transmembrane</keyword>
<evidence type="ECO:0000313" key="10">
    <source>
        <dbReference type="EMBL" id="CUH99992.1"/>
    </source>
</evidence>
<dbReference type="InterPro" id="IPR029044">
    <property type="entry name" value="Nucleotide-diphossugar_trans"/>
</dbReference>
<dbReference type="PANTHER" id="PTHR43630:SF1">
    <property type="entry name" value="POLY-BETA-1,6-N-ACETYL-D-GLUCOSAMINE SYNTHASE"/>
    <property type="match status" value="1"/>
</dbReference>
<dbReference type="GO" id="GO:0005975">
    <property type="term" value="P:carbohydrate metabolic process"/>
    <property type="evidence" value="ECO:0007669"/>
    <property type="project" value="InterPro"/>
</dbReference>
<dbReference type="SUPFAM" id="SSF53448">
    <property type="entry name" value="Nucleotide-diphospho-sugar transferases"/>
    <property type="match status" value="1"/>
</dbReference>
<accession>A0A0P1H9M5</accession>
<evidence type="ECO:0000256" key="5">
    <source>
        <dbReference type="ARBA" id="ARBA00022676"/>
    </source>
</evidence>
<feature type="domain" description="NodB homology" evidence="9">
    <location>
        <begin position="503"/>
        <end position="692"/>
    </location>
</feature>
<gene>
    <name evidence="10" type="primary">pgaC</name>
    <name evidence="10" type="ORF">PHA8399_02118</name>
</gene>
<name>A0A0P1H9M5_9RHOB</name>
<dbReference type="AlphaFoldDB" id="A0A0P1H9M5"/>
<dbReference type="Gene3D" id="3.10.50.10">
    <property type="match status" value="1"/>
</dbReference>
<feature type="transmembrane region" description="Helical" evidence="8">
    <location>
        <begin position="34"/>
        <end position="51"/>
    </location>
</feature>
<dbReference type="Proteomes" id="UP000051326">
    <property type="component" value="Unassembled WGS sequence"/>
</dbReference>
<feature type="transmembrane region" description="Helical" evidence="8">
    <location>
        <begin position="1015"/>
        <end position="1040"/>
    </location>
</feature>
<sequence length="1140" mass="125276">MKRFSFHQDRLETVVSSRKVFDDPKRIRARRARAVVIALVTAVLCWAILFLDGSFSLQSALRELNPFHRDNRSHVHPAGDSNGQHELTHLVSASPVPQAAPACETGHKQPVFSAMADPGDPRVFGHVPVSSEGAFLSLEDSCGQLGVVVPEWISIVEEQDRPAVSLISKDTRISVEEYMSGAAVRPQLLPAVLLGEKRKEEAFLDSIADAAQAPALAEGMAGAVAALNAQGACLDFTGLDPDAFQRLRPLMSRFSDTFRSRGLTACTILAGSQAEWKDAELTGLFDQVILKLFQEPWAESVPGPLAPYNWIEDVAAEAVQAIGAKKLVVAIGNFAVEWTSGSSKPELLSYSEAMQRMSAAGADLRFSAKSSNSFSRYRDAQGQQRRIWMLDAASAHNQLLRLKELGIANVAVWSLGQEDPGIWKVLQHQNAAKDVLEAELAVAELNNFVDYKGQGAFIRIDQRASAGVRQVTFEAETGLVTDQSYSRLPKPYSIELYGKPERRKLVLTFDDGPHERFTKEILDILQEEQVPGAFFVVGTSVMNSPDLVARMVDEGHEIGAHSFSHPRMDQISQTRVDLEFALLDKILAGSAGRKTMLYREPFQRRGGPISAERAASLEAAEARGFTIAGMEIVPKDWEGWDSGKIANYVIGEVEQGNGNVILLHDGGQDRTATVEAVRPIIRSLRAKGYEFTTLADLLGTNRAALMPVAQGGSPAFDRVSFSLVWMAQQAVVVVFWVVLAIGLLRSVGILILALLNRRERFTPLQRQPKVAVVIPAHNEAKVIAQCVESVRASGYKNLEIIVVDDGSTDDTLLEVLKFGHKSEVRLISQPNQGKWSALNRAIQSTDAEFAVCIDADTQVCKDAITHLVRHFADPKTGAVAGKIIAGNRVNLLTRLQAFEYATSQNVERKAFDLINGILVVPGAIGAWRVEALKKAGLFSEETLTEDTDLTIQVNRAGYTVVFEPKAKAYTEVPENVGQLLKQRLRWSLGMFQSAWKHKRAILEGRPIGLVSISDMFVFGYVFPLLAPIADLFVIFMMYNLMAGGWTGDVGSTQQVQTMQYLWAFLALPALELLIAAIAITTDKDESNWSLLLFPLQRLVYRPLLYFSVIRSILRAVTGRLANWGSVKRHGRDYGLVAGNT</sequence>
<dbReference type="Gene3D" id="3.20.20.370">
    <property type="entry name" value="Glycoside hydrolase/deacetylase"/>
    <property type="match status" value="1"/>
</dbReference>
<keyword evidence="5 10" id="KW-0328">Glycosyltransferase</keyword>
<dbReference type="InterPro" id="IPR029070">
    <property type="entry name" value="Chitinase_insertion_sf"/>
</dbReference>
<dbReference type="STRING" id="1396826.PHA8399_02118"/>
<dbReference type="PROSITE" id="PS51677">
    <property type="entry name" value="NODB"/>
    <property type="match status" value="1"/>
</dbReference>
<dbReference type="InterPro" id="IPR011330">
    <property type="entry name" value="Glyco_hydro/deAcase_b/a-brl"/>
</dbReference>
<protein>
    <recommendedName>
        <fullName evidence="4">Chitooligosaccharide deacetylase</fullName>
    </recommendedName>
    <alternativeName>
        <fullName evidence="7">Nodulation protein B</fullName>
    </alternativeName>
</protein>
<dbReference type="CDD" id="cd06423">
    <property type="entry name" value="CESA_like"/>
    <property type="match status" value="1"/>
</dbReference>
<keyword evidence="8" id="KW-1133">Transmembrane helix</keyword>
<evidence type="ECO:0000256" key="1">
    <source>
        <dbReference type="ARBA" id="ARBA00003236"/>
    </source>
</evidence>
<evidence type="ECO:0000256" key="7">
    <source>
        <dbReference type="ARBA" id="ARBA00032976"/>
    </source>
</evidence>
<keyword evidence="8" id="KW-0472">Membrane</keyword>
<evidence type="ECO:0000256" key="3">
    <source>
        <dbReference type="ARBA" id="ARBA00010973"/>
    </source>
</evidence>
<keyword evidence="6 10" id="KW-0808">Transferase</keyword>
<feature type="transmembrane region" description="Helical" evidence="8">
    <location>
        <begin position="1060"/>
        <end position="1079"/>
    </location>
</feature>
<evidence type="ECO:0000259" key="9">
    <source>
        <dbReference type="PROSITE" id="PS51677"/>
    </source>
</evidence>
<evidence type="ECO:0000313" key="11">
    <source>
        <dbReference type="Proteomes" id="UP000051326"/>
    </source>
</evidence>
<dbReference type="Pfam" id="PF01522">
    <property type="entry name" value="Polysacc_deac_1"/>
    <property type="match status" value="1"/>
</dbReference>
<feature type="transmembrane region" description="Helical" evidence="8">
    <location>
        <begin position="730"/>
        <end position="755"/>
    </location>
</feature>
<organism evidence="10 11">
    <name type="scientific">Leisingera aquaemixtae</name>
    <dbReference type="NCBI Taxonomy" id="1396826"/>
    <lineage>
        <taxon>Bacteria</taxon>
        <taxon>Pseudomonadati</taxon>
        <taxon>Pseudomonadota</taxon>
        <taxon>Alphaproteobacteria</taxon>
        <taxon>Rhodobacterales</taxon>
        <taxon>Roseobacteraceae</taxon>
        <taxon>Leisingera</taxon>
    </lineage>
</organism>
<evidence type="ECO:0000256" key="6">
    <source>
        <dbReference type="ARBA" id="ARBA00022679"/>
    </source>
</evidence>
<evidence type="ECO:0000256" key="8">
    <source>
        <dbReference type="SAM" id="Phobius"/>
    </source>
</evidence>